<evidence type="ECO:0000256" key="1">
    <source>
        <dbReference type="SAM" id="Phobius"/>
    </source>
</evidence>
<reference evidence="2 3" key="1">
    <citation type="journal article" date="2019" name="Front. Microbiol.">
        <title>Genomic Features for Desiccation Tolerance and Sugar Biosynthesis in the Extremophile Gloeocapsopsis sp. UTEX B3054.</title>
        <authorList>
            <person name="Urrejola C."/>
            <person name="Alcorta J."/>
            <person name="Salas L."/>
            <person name="Vasquez M."/>
            <person name="Polz M.F."/>
            <person name="Vicuna R."/>
            <person name="Diez B."/>
        </authorList>
    </citation>
    <scope>NUCLEOTIDE SEQUENCE [LARGE SCALE GENOMIC DNA]</scope>
    <source>
        <strain evidence="2 3">1H9</strain>
    </source>
</reference>
<keyword evidence="1" id="KW-0812">Transmembrane</keyword>
<keyword evidence="3" id="KW-1185">Reference proteome</keyword>
<dbReference type="Proteomes" id="UP000441797">
    <property type="component" value="Unassembled WGS sequence"/>
</dbReference>
<dbReference type="RefSeq" id="WP_105218589.1">
    <property type="nucleotide sequence ID" value="NZ_CAWNSU010000128.1"/>
</dbReference>
<evidence type="ECO:0000313" key="2">
    <source>
        <dbReference type="EMBL" id="MUL36941.1"/>
    </source>
</evidence>
<keyword evidence="1" id="KW-1133">Transmembrane helix</keyword>
<organism evidence="2 3">
    <name type="scientific">Gloeocapsopsis dulcis AAB1 = 1H9</name>
    <dbReference type="NCBI Taxonomy" id="1433147"/>
    <lineage>
        <taxon>Bacteria</taxon>
        <taxon>Bacillati</taxon>
        <taxon>Cyanobacteriota</taxon>
        <taxon>Cyanophyceae</taxon>
        <taxon>Oscillatoriophycideae</taxon>
        <taxon>Chroococcales</taxon>
        <taxon>Chroococcaceae</taxon>
        <taxon>Gloeocapsopsis</taxon>
        <taxon>Gloeocapsopsis dulcis</taxon>
    </lineage>
</organism>
<dbReference type="OrthoDB" id="468208at2"/>
<keyword evidence="1" id="KW-0472">Membrane</keyword>
<dbReference type="Pfam" id="PF07963">
    <property type="entry name" value="N_methyl"/>
    <property type="match status" value="1"/>
</dbReference>
<dbReference type="NCBIfam" id="NF038303">
    <property type="entry name" value="EPS_HpsB"/>
    <property type="match status" value="1"/>
</dbReference>
<proteinExistence type="predicted"/>
<dbReference type="InterPro" id="IPR012902">
    <property type="entry name" value="N_methyl_site"/>
</dbReference>
<dbReference type="AlphaFoldDB" id="A0A6N8FVH3"/>
<sequence length="205" mass="21809">MIKHRVKQYLAQNSQSGFTIIESLMAVIVVGILMSAIAPAIALSVATRVQARRVELASQAARTYIDGIRSGTITPPSTTIERSTTQYFLDSVDPPTASAAGLASLHCVSLDETSGCSSTSSKDLVIQAVRSVTSTSTDADKGYRLGLRVYRADAFSDSTALQKGTKQATFTGGLGDRKKPLVEMTTEITTAKTTFQDFCDRLGGC</sequence>
<comment type="caution">
    <text evidence="2">The sequence shown here is derived from an EMBL/GenBank/DDBJ whole genome shotgun (WGS) entry which is preliminary data.</text>
</comment>
<gene>
    <name evidence="2" type="ORF">BWI75_11440</name>
</gene>
<name>A0A6N8FVH3_9CHRO</name>
<evidence type="ECO:0000313" key="3">
    <source>
        <dbReference type="Proteomes" id="UP000441797"/>
    </source>
</evidence>
<protein>
    <submittedName>
        <fullName evidence="2">Prepilin-type cleavage/methylation domain-containing protein</fullName>
    </submittedName>
</protein>
<dbReference type="NCBIfam" id="TIGR02532">
    <property type="entry name" value="IV_pilin_GFxxxE"/>
    <property type="match status" value="1"/>
</dbReference>
<dbReference type="EMBL" id="NAPY01000015">
    <property type="protein sequence ID" value="MUL36941.1"/>
    <property type="molecule type" value="Genomic_DNA"/>
</dbReference>
<accession>A0A6N8FVH3</accession>
<feature type="transmembrane region" description="Helical" evidence="1">
    <location>
        <begin position="20"/>
        <end position="43"/>
    </location>
</feature>